<sequence length="150" mass="16865">MIVIERSIEMINGGRGKDIIICNVSSAVDKKKRFLKGCLLALCCLCFNVFGNSLFFSLKRSGMQVQYDCVSSLFISSLLLLLYSRFLQNGHGSSMINDEYGNIKQAKVPFTFSEKTCLCGFAPPKLQSRASYVWLQYKVIKWKKAAIASH</sequence>
<organism evidence="2">
    <name type="scientific">Daphnia magna</name>
    <dbReference type="NCBI Taxonomy" id="35525"/>
    <lineage>
        <taxon>Eukaryota</taxon>
        <taxon>Metazoa</taxon>
        <taxon>Ecdysozoa</taxon>
        <taxon>Arthropoda</taxon>
        <taxon>Crustacea</taxon>
        <taxon>Branchiopoda</taxon>
        <taxon>Diplostraca</taxon>
        <taxon>Cladocera</taxon>
        <taxon>Anomopoda</taxon>
        <taxon>Daphniidae</taxon>
        <taxon>Daphnia</taxon>
    </lineage>
</organism>
<keyword evidence="1" id="KW-1133">Transmembrane helix</keyword>
<protein>
    <recommendedName>
        <fullName evidence="3">Transmembrane protein</fullName>
    </recommendedName>
</protein>
<keyword evidence="1" id="KW-0472">Membrane</keyword>
<evidence type="ECO:0000256" key="1">
    <source>
        <dbReference type="SAM" id="Phobius"/>
    </source>
</evidence>
<feature type="transmembrane region" description="Helical" evidence="1">
    <location>
        <begin position="39"/>
        <end position="58"/>
    </location>
</feature>
<dbReference type="AlphaFoldDB" id="A0A0P4X3G1"/>
<reference evidence="2" key="2">
    <citation type="submission" date="2015-10" db="EMBL/GenBank/DDBJ databases">
        <authorList>
            <person name="Gilbert D.G."/>
        </authorList>
    </citation>
    <scope>NUCLEOTIDE SEQUENCE</scope>
</reference>
<feature type="transmembrane region" description="Helical" evidence="1">
    <location>
        <begin position="64"/>
        <end position="83"/>
    </location>
</feature>
<evidence type="ECO:0008006" key="3">
    <source>
        <dbReference type="Google" id="ProtNLM"/>
    </source>
</evidence>
<dbReference type="EMBL" id="GDIP01204894">
    <property type="protein sequence ID" value="JAJ18508.1"/>
    <property type="molecule type" value="Transcribed_RNA"/>
</dbReference>
<keyword evidence="1" id="KW-0812">Transmembrane</keyword>
<dbReference type="EMBL" id="GDIP01246904">
    <property type="protein sequence ID" value="JAI76497.1"/>
    <property type="molecule type" value="Transcribed_RNA"/>
</dbReference>
<accession>A0A0P4X3G1</accession>
<proteinExistence type="predicted"/>
<name>A0A0P4X3G1_9CRUS</name>
<evidence type="ECO:0000313" key="2">
    <source>
        <dbReference type="EMBL" id="JAI76497.1"/>
    </source>
</evidence>
<reference evidence="2" key="1">
    <citation type="submission" date="2015-10" db="EMBL/GenBank/DDBJ databases">
        <title>Daphnia magna gene sets from two clonal populations assembled and annotated with EvidentialGene.</title>
        <authorList>
            <person name="Gilbert D."/>
            <person name="Podicheti R."/>
            <person name="Orsini L."/>
            <person name="Colbourne J."/>
            <person name="Pfrender M."/>
        </authorList>
    </citation>
    <scope>NUCLEOTIDE SEQUENCE</scope>
</reference>